<dbReference type="STRING" id="81479.RA876_12035"/>
<dbReference type="AlphaFoldDB" id="A0A1Q8Y9Y5"/>
<keyword evidence="3" id="KW-1185">Reference proteome</keyword>
<comment type="caution">
    <text evidence="2">The sequence shown here is derived from an EMBL/GenBank/DDBJ whole genome shotgun (WGS) entry which is preliminary data.</text>
</comment>
<dbReference type="Proteomes" id="UP000185911">
    <property type="component" value="Unassembled WGS sequence"/>
</dbReference>
<dbReference type="EMBL" id="MSYM01000018">
    <property type="protein sequence ID" value="OLP04813.1"/>
    <property type="molecule type" value="Genomic_DNA"/>
</dbReference>
<gene>
    <name evidence="2" type="ORF">BLL52_3629</name>
</gene>
<dbReference type="Gene3D" id="3.40.30.10">
    <property type="entry name" value="Glutaredoxin"/>
    <property type="match status" value="1"/>
</dbReference>
<dbReference type="SUPFAM" id="SSF52833">
    <property type="entry name" value="Thioredoxin-like"/>
    <property type="match status" value="1"/>
</dbReference>
<name>A0A1Q8Y9Y5_9BURK</name>
<evidence type="ECO:0008006" key="4">
    <source>
        <dbReference type="Google" id="ProtNLM"/>
    </source>
</evidence>
<dbReference type="InterPro" id="IPR036249">
    <property type="entry name" value="Thioredoxin-like_sf"/>
</dbReference>
<feature type="chain" id="PRO_5013181013" description="Thioredoxin-like fold domain-containing protein" evidence="1">
    <location>
        <begin position="26"/>
        <end position="203"/>
    </location>
</feature>
<reference evidence="2 3" key="1">
    <citation type="submission" date="2017-01" db="EMBL/GenBank/DDBJ databases">
        <title>Genome sequence of Rhodoferax antarcticus ANT.BR, a psychrophilic purple nonsulfur bacterium from an Antarctic microbial mat.</title>
        <authorList>
            <person name="Baker J."/>
            <person name="Riester C."/>
            <person name="Skinner B."/>
            <person name="Newell A."/>
            <person name="Swingley W."/>
            <person name="Madigan M."/>
            <person name="Jung D."/>
            <person name="Asao M."/>
            <person name="Chen M."/>
            <person name="Loughlin P."/>
            <person name="Pan H."/>
            <person name="Lin S."/>
            <person name="Li N."/>
            <person name="Shaw J."/>
            <person name="Prado M."/>
            <person name="Sherman C."/>
            <person name="Li X."/>
            <person name="Tang J."/>
            <person name="Blankenship R."/>
            <person name="Zhao T."/>
            <person name="Touchman J."/>
            <person name="Sattley M."/>
        </authorList>
    </citation>
    <scope>NUCLEOTIDE SEQUENCE [LARGE SCALE GENOMIC DNA]</scope>
    <source>
        <strain evidence="2 3">ANT.BR</strain>
    </source>
</reference>
<evidence type="ECO:0000313" key="2">
    <source>
        <dbReference type="EMBL" id="OLP04813.1"/>
    </source>
</evidence>
<proteinExistence type="predicted"/>
<sequence>MTRRTMNLQLLAVPLLTALALSLTACSKPGEPPTSHAAAATAPAAVNTSSYDTVANTGRGFTVGSMMSAQPVYVLFEPQCTHCASLWKASLALHGKVKFIWMPVAFNQGKSLSQAATLLSAADPLAAMTEHEKLLLSGNGGITAIGSVSPELAKSIKTNTDLMTTLGIDSVPFILAKNRRTGEIVSNNGALDTASLAKLLGVD</sequence>
<keyword evidence="1" id="KW-0732">Signal</keyword>
<accession>A0A1Q8Y9Y5</accession>
<organism evidence="2 3">
    <name type="scientific">Rhodoferax antarcticus ANT.BR</name>
    <dbReference type="NCBI Taxonomy" id="1111071"/>
    <lineage>
        <taxon>Bacteria</taxon>
        <taxon>Pseudomonadati</taxon>
        <taxon>Pseudomonadota</taxon>
        <taxon>Betaproteobacteria</taxon>
        <taxon>Burkholderiales</taxon>
        <taxon>Comamonadaceae</taxon>
        <taxon>Rhodoferax</taxon>
    </lineage>
</organism>
<evidence type="ECO:0000256" key="1">
    <source>
        <dbReference type="SAM" id="SignalP"/>
    </source>
</evidence>
<dbReference type="PROSITE" id="PS51257">
    <property type="entry name" value="PROKAR_LIPOPROTEIN"/>
    <property type="match status" value="1"/>
</dbReference>
<feature type="signal peptide" evidence="1">
    <location>
        <begin position="1"/>
        <end position="25"/>
    </location>
</feature>
<protein>
    <recommendedName>
        <fullName evidence="4">Thioredoxin-like fold domain-containing protein</fullName>
    </recommendedName>
</protein>
<evidence type="ECO:0000313" key="3">
    <source>
        <dbReference type="Proteomes" id="UP000185911"/>
    </source>
</evidence>